<accession>A0AAD2G132</accession>
<evidence type="ECO:0000313" key="4">
    <source>
        <dbReference type="Proteomes" id="UP001295423"/>
    </source>
</evidence>
<reference evidence="3" key="1">
    <citation type="submission" date="2023-08" db="EMBL/GenBank/DDBJ databases">
        <authorList>
            <person name="Audoor S."/>
            <person name="Bilcke G."/>
        </authorList>
    </citation>
    <scope>NUCLEOTIDE SEQUENCE</scope>
</reference>
<proteinExistence type="predicted"/>
<dbReference type="GO" id="GO:0003676">
    <property type="term" value="F:nucleic acid binding"/>
    <property type="evidence" value="ECO:0007669"/>
    <property type="project" value="InterPro"/>
</dbReference>
<dbReference type="Proteomes" id="UP001295423">
    <property type="component" value="Unassembled WGS sequence"/>
</dbReference>
<name>A0AAD2G132_9STRA</name>
<dbReference type="InterPro" id="IPR013103">
    <property type="entry name" value="RVT_2"/>
</dbReference>
<dbReference type="PANTHER" id="PTHR11439:SF501">
    <property type="entry name" value="RNA-DIRECTED DNA POLYMERASE"/>
    <property type="match status" value="1"/>
</dbReference>
<protein>
    <recommendedName>
        <fullName evidence="2">Reverse transcriptase Ty1/copia-type domain-containing protein</fullName>
    </recommendedName>
</protein>
<dbReference type="Pfam" id="PF07727">
    <property type="entry name" value="RVT_2"/>
    <property type="match status" value="1"/>
</dbReference>
<dbReference type="InterPro" id="IPR036397">
    <property type="entry name" value="RNaseH_sf"/>
</dbReference>
<dbReference type="AlphaFoldDB" id="A0AAD2G132"/>
<gene>
    <name evidence="3" type="ORF">CYCCA115_LOCUS17847</name>
</gene>
<dbReference type="PANTHER" id="PTHR11439">
    <property type="entry name" value="GAG-POL-RELATED RETROTRANSPOSON"/>
    <property type="match status" value="1"/>
</dbReference>
<dbReference type="EMBL" id="CAKOGP040001993">
    <property type="protein sequence ID" value="CAJ1959424.1"/>
    <property type="molecule type" value="Genomic_DNA"/>
</dbReference>
<dbReference type="CDD" id="cd09272">
    <property type="entry name" value="RNase_HI_RT_Ty1"/>
    <property type="match status" value="1"/>
</dbReference>
<feature type="compositionally biased region" description="Basic and acidic residues" evidence="1">
    <location>
        <begin position="346"/>
        <end position="359"/>
    </location>
</feature>
<evidence type="ECO:0000256" key="1">
    <source>
        <dbReference type="SAM" id="MobiDB-lite"/>
    </source>
</evidence>
<feature type="compositionally biased region" description="Acidic residues" evidence="1">
    <location>
        <begin position="360"/>
        <end position="370"/>
    </location>
</feature>
<sequence>MKTSGKSYLIKPDQLARRWRTSIECARRTLEKTTQRAVRDWSVVQGSRRFRPVQYQLEYPRLKTNVYVDVKFGPCKSAEGNTCIAVYATPVQWARAYPLNKESDVHTSLTQLFRQFGFPQCLIPDDAKSLTQGKFREVANKGQVPIHPIEPHHPNQALTEDTIREGSRLYRRFMHARNIPIAFWDRVFMYAFEIRSHMALGLAIQEGECGATIVSGNTKDISHLVDFAIWDWCWCLSPNRSSKDGKQLCRWLGPSFTIGAAICFAVAIANGQVLQRSSVNPLSAEERNSEPMEEKKKEFMEDLKKNLKKKSDGVSISEEELDRIRHKYNIPISAIEDGGYPQYDQYEDHPQEDPRHKIEDDFEEPPDQEADPVEFDKYVSAKVSFNADGVETFGVVQGRKRDSSGKLIGHYHENPHLDTSIYQVEFEDGKVESFYANQIIEGIMMNVDDEGNTMYRIREFIDHQRDGRAVKGDDGWYTTSNGLKRPRKTTKGWKLLAEMKGGETEWLDLSVAKEAFPIEVAEYAVANKLVSEPAFAWWVPYTLRKRDQVLKAVKRRAVKRQKPENFGIEVPGPGPKGIARAYELDAENGTSHWNDALIKEVKTILPALKILEEDEDVPVGYQLIDLMTVFDVKMDLTRKARICARGDQTDPPMSVTYASVVTRESIRLAFVIAALNGLNVLSADVSGAYLNAKCAEKVYCILGKEFGEYAGKKAILVKAVYGLKSSGFAWRSLCADVLKEQLEFQPCRGDMDVWRRPCQRKDGSKYYEYILVYTDDVIAISENPKAIMDKLNNFFVLKPDSIKEPTTYLGATISKHKLDGDDYFTWAIGSEAYLQESLRVVKKRIAPMQLTLKKKVYSTLPTGYKPELDSTPFVNDDTAILYMQLIGILRWLVELGRIDVAAKVSMLSSYNAMPREGHFHAALHIFAYLQKHPDRILVMDCGYADHLRPLKKADYSQFYEFTKDELPSDMPTPLGKAVEFTMFVDASHAANVVTRQSRTGVLIFVNKAPIIWYLKKQNSVETSSFGSEFSALKTGVELFEGLQFKLRMMRVPIQGFCHTCVDNVSVVKNSSVPESQLKKKSNAVAYHYVRSRCAIDILRIEWIISAENLADVLTKIQPGPVRDRLIEHIMWKAKQNGKLALLI</sequence>
<comment type="caution">
    <text evidence="3">The sequence shown here is derived from an EMBL/GenBank/DDBJ whole genome shotgun (WGS) entry which is preliminary data.</text>
</comment>
<feature type="domain" description="Reverse transcriptase Ty1/copia-type" evidence="2">
    <location>
        <begin position="618"/>
        <end position="789"/>
    </location>
</feature>
<keyword evidence="4" id="KW-1185">Reference proteome</keyword>
<dbReference type="Gene3D" id="3.30.420.10">
    <property type="entry name" value="Ribonuclease H-like superfamily/Ribonuclease H"/>
    <property type="match status" value="1"/>
</dbReference>
<feature type="region of interest" description="Disordered" evidence="1">
    <location>
        <begin position="345"/>
        <end position="370"/>
    </location>
</feature>
<organism evidence="3 4">
    <name type="scientific">Cylindrotheca closterium</name>
    <dbReference type="NCBI Taxonomy" id="2856"/>
    <lineage>
        <taxon>Eukaryota</taxon>
        <taxon>Sar</taxon>
        <taxon>Stramenopiles</taxon>
        <taxon>Ochrophyta</taxon>
        <taxon>Bacillariophyta</taxon>
        <taxon>Bacillariophyceae</taxon>
        <taxon>Bacillariophycidae</taxon>
        <taxon>Bacillariales</taxon>
        <taxon>Bacillariaceae</taxon>
        <taxon>Cylindrotheca</taxon>
    </lineage>
</organism>
<evidence type="ECO:0000259" key="2">
    <source>
        <dbReference type="Pfam" id="PF07727"/>
    </source>
</evidence>
<evidence type="ECO:0000313" key="3">
    <source>
        <dbReference type="EMBL" id="CAJ1959424.1"/>
    </source>
</evidence>